<dbReference type="AlphaFoldDB" id="A0A0D2NGR5"/>
<dbReference type="SUPFAM" id="SSF53067">
    <property type="entry name" value="Actin-like ATPase domain"/>
    <property type="match status" value="4"/>
</dbReference>
<name>A0A0D2NGR5_HYPSF</name>
<dbReference type="InterPro" id="IPR043129">
    <property type="entry name" value="ATPase_NBD"/>
</dbReference>
<reference evidence="2" key="1">
    <citation type="submission" date="2014-04" db="EMBL/GenBank/DDBJ databases">
        <title>Evolutionary Origins and Diversification of the Mycorrhizal Mutualists.</title>
        <authorList>
            <consortium name="DOE Joint Genome Institute"/>
            <consortium name="Mycorrhizal Genomics Consortium"/>
            <person name="Kohler A."/>
            <person name="Kuo A."/>
            <person name="Nagy L.G."/>
            <person name="Floudas D."/>
            <person name="Copeland A."/>
            <person name="Barry K.W."/>
            <person name="Cichocki N."/>
            <person name="Veneault-Fourrey C."/>
            <person name="LaButti K."/>
            <person name="Lindquist E.A."/>
            <person name="Lipzen A."/>
            <person name="Lundell T."/>
            <person name="Morin E."/>
            <person name="Murat C."/>
            <person name="Riley R."/>
            <person name="Ohm R."/>
            <person name="Sun H."/>
            <person name="Tunlid A."/>
            <person name="Henrissat B."/>
            <person name="Grigoriev I.V."/>
            <person name="Hibbett D.S."/>
            <person name="Martin F."/>
        </authorList>
    </citation>
    <scope>NUCLEOTIDE SEQUENCE [LARGE SCALE GENOMIC DNA]</scope>
    <source>
        <strain evidence="2">FD-334 SS-4</strain>
    </source>
</reference>
<sequence>MHVVLVCTANRSLSVMPSRPAFRGSRRKLVLAFDVGTTYSGISYSVLDPGRVPEIKNVTRFPAYEHVGGASKIPTIIYYDRSGKVRAVGAEAVREGIQERADDEQWVKAEWFKLHLRSRFGSGPSKFASRIPPLPLNKTVVEVFADFLAYLFECASQYIKETHPNGVDLWASVAERTYFVLSHPNGWEGTEQTHMRKAAIVAGLIPDTAAGNEKLLFVTEGEASLHFSIQNGLPSGAVKKGEGVVIVDAGGGTIDVSSYRRNASIFEEIAVPQCHFHGSIFVTSNATVFLKEYLKDSPFVDDVEHIARCFDKTTKLRFRDSQESQYIKFGSTRDNDPAYNIRSGQLKLLGSDIALFFEPSITCIVNAVKSQRKAAHKAISHVVLVGGFAASDYLFKEVEVALAPSGLTVVRPESLVNKAVSDGALSFYIDRFVRSRISRVTYGTTTSRRYLPSKPDHRMRSSKTYVDSNTGERAIRGAFDIILPKNTKISETEEFRKTYHKTCNASSLSKNVSVTIWCYRGLIEKPKWTDEDSENFTKLCQIDVNLSQIPTTRDVNHDGEHGLLFAVFDIVLVFGLTELKAQVAWRDSSDKEKRAMDSRSAFNGLRRRMVLAFDVGTTYSGISYRAWRSETNRELFMTPTNSTKYTRPSLLSVAMASRSTFKGVRRKLVLAFDVGTTYSGISYSILDPGQVPEVKGVTRFPAHELISGASKIPTITYYDPQGKVRAVGAEAIREGIQDQAEDERWVKAEWFKLHLRSQFSPGAGQEVSDKIPSLPLNKTVVEVFADFLAYLLQCASEYIQETHPNGVHLWASLKGQIDYVLSHPNGWEGTQQSQMRSAAILAGLIPDTPAGNARLSFVTEGEASLHFAIQNGLPPGAIEKGEGVIIVDAGGGTIDISSYRKNTTTGNFEEITAPKCHFHGSVFITLEADKFLEGYLADSSFSDDIEHIVTCFDKTTKLRFRNTQEPQYIKFGSSRDHDPTCNIRSGQLKLTGTDVASFFEPSIECIVKAVVEQQQSAHKPISHVVLVGGLAASDYVFQKVKTLAPGNLNIMRPESHVNKAVSDGAISFYLDHFVRARVSKLTYGTFIDVTYRPDLPDHRNRASKVFVAASGDKLIRGAFDVILSKNTQVLETQEFRKSYWKERRSRKDLKSSSVAIWCYRGPLEKPRWEDVDTGKYFSFVEFRSTLKSTALENYTKLCIVDIDLGNLPCNSAKDSTGAKFYRVYYDVVLIFGLTELRAQIAWLDTEVWFVA</sequence>
<dbReference type="Proteomes" id="UP000054270">
    <property type="component" value="Unassembled WGS sequence"/>
</dbReference>
<accession>A0A0D2NGR5</accession>
<dbReference type="CDD" id="cd10170">
    <property type="entry name" value="ASKHA_NBD_HSP70"/>
    <property type="match status" value="2"/>
</dbReference>
<dbReference type="OrthoDB" id="2963168at2759"/>
<dbReference type="PANTHER" id="PTHR14187:SF5">
    <property type="entry name" value="HEAT SHOCK 70 KDA PROTEIN 12A"/>
    <property type="match status" value="1"/>
</dbReference>
<organism evidence="1 2">
    <name type="scientific">Hypholoma sublateritium (strain FD-334 SS-4)</name>
    <dbReference type="NCBI Taxonomy" id="945553"/>
    <lineage>
        <taxon>Eukaryota</taxon>
        <taxon>Fungi</taxon>
        <taxon>Dikarya</taxon>
        <taxon>Basidiomycota</taxon>
        <taxon>Agaricomycotina</taxon>
        <taxon>Agaricomycetes</taxon>
        <taxon>Agaricomycetidae</taxon>
        <taxon>Agaricales</taxon>
        <taxon>Agaricineae</taxon>
        <taxon>Strophariaceae</taxon>
        <taxon>Hypholoma</taxon>
    </lineage>
</organism>
<evidence type="ECO:0000313" key="1">
    <source>
        <dbReference type="EMBL" id="KJA18149.1"/>
    </source>
</evidence>
<dbReference type="OMA" id="SSLENGX"/>
<dbReference type="Gene3D" id="3.30.420.40">
    <property type="match status" value="2"/>
</dbReference>
<dbReference type="PANTHER" id="PTHR14187">
    <property type="entry name" value="ALPHA KINASE/ELONGATION FACTOR 2 KINASE"/>
    <property type="match status" value="1"/>
</dbReference>
<evidence type="ECO:0000313" key="2">
    <source>
        <dbReference type="Proteomes" id="UP000054270"/>
    </source>
</evidence>
<proteinExistence type="predicted"/>
<protein>
    <submittedName>
        <fullName evidence="1">Uncharacterized protein</fullName>
    </submittedName>
</protein>
<dbReference type="STRING" id="945553.A0A0D2NGR5"/>
<keyword evidence="2" id="KW-1185">Reference proteome</keyword>
<dbReference type="EMBL" id="KN817593">
    <property type="protein sequence ID" value="KJA18149.1"/>
    <property type="molecule type" value="Genomic_DNA"/>
</dbReference>
<gene>
    <name evidence="1" type="ORF">HYPSUDRAFT_79338</name>
</gene>